<evidence type="ECO:0000259" key="1">
    <source>
        <dbReference type="Pfam" id="PF04909"/>
    </source>
</evidence>
<comment type="caution">
    <text evidence="2">The sequence shown here is derived from an EMBL/GenBank/DDBJ whole genome shotgun (WGS) entry which is preliminary data.</text>
</comment>
<organism evidence="2">
    <name type="scientific">Herbaspirillum huttiense subsp. nephrolepidis</name>
    <dbReference type="NCBI Taxonomy" id="3075126"/>
    <lineage>
        <taxon>Bacteria</taxon>
        <taxon>Pseudomonadati</taxon>
        <taxon>Pseudomonadota</taxon>
        <taxon>Betaproteobacteria</taxon>
        <taxon>Burkholderiales</taxon>
        <taxon>Oxalobacteraceae</taxon>
        <taxon>Herbaspirillum</taxon>
    </lineage>
</organism>
<feature type="domain" description="Amidohydrolase-related" evidence="1">
    <location>
        <begin position="14"/>
        <end position="277"/>
    </location>
</feature>
<gene>
    <name evidence="2" type="ORF">RJN63_07345</name>
</gene>
<dbReference type="SUPFAM" id="SSF51556">
    <property type="entry name" value="Metallo-dependent hydrolases"/>
    <property type="match status" value="1"/>
</dbReference>
<dbReference type="AlphaFoldDB" id="A0AAE4G7M2"/>
<evidence type="ECO:0000313" key="2">
    <source>
        <dbReference type="EMBL" id="MDT0336634.1"/>
    </source>
</evidence>
<dbReference type="Pfam" id="PF04909">
    <property type="entry name" value="Amidohydro_2"/>
    <property type="match status" value="1"/>
</dbReference>
<dbReference type="EMBL" id="JAVRAA010000003">
    <property type="protein sequence ID" value="MDT0336634.1"/>
    <property type="molecule type" value="Genomic_DNA"/>
</dbReference>
<dbReference type="RefSeq" id="WP_310836714.1">
    <property type="nucleotide sequence ID" value="NZ_JAVLSM010000004.1"/>
</dbReference>
<sequence>MSKTATVTAPALRIDTHAHVFARGLPMADVRRYTPAYDVTVEEYLARLDAHAMSHGVLVQPSFLGSDNGYLLQAIARAPQRLRGIAMVDPEIDDAQLQALQQGGVVGVRFNLVGGAPLPDFGGAWRDTLRRIAALGWQVEIHREAADLPRVLEPLLALGLKVVVDHFGRVDAALGVDDPGFRYLLSTGPSRQVWVKLSAQYRNGGSEGGARFAGQAWPLLRQHFGPDRLLWGSDWPHTQHESMTSYADSWRRFESLVSDEADRRCITGETAAQLFQFA</sequence>
<dbReference type="InterPro" id="IPR032466">
    <property type="entry name" value="Metal_Hydrolase"/>
</dbReference>
<dbReference type="GO" id="GO:0016787">
    <property type="term" value="F:hydrolase activity"/>
    <property type="evidence" value="ECO:0007669"/>
    <property type="project" value="InterPro"/>
</dbReference>
<protein>
    <submittedName>
        <fullName evidence="2">Amidohydrolase family protein</fullName>
    </submittedName>
</protein>
<dbReference type="Gene3D" id="3.20.20.140">
    <property type="entry name" value="Metal-dependent hydrolases"/>
    <property type="match status" value="1"/>
</dbReference>
<reference evidence="2" key="1">
    <citation type="submission" date="2023-02" db="EMBL/GenBank/DDBJ databases">
        <title>Description of Herbaspirillum huttiense subsp. nephrolepsisexaltata and Herbaspirillum huttiense subsp. lycopersicon.</title>
        <authorList>
            <person name="Poudel M."/>
            <person name="Sharma A."/>
            <person name="Goss E."/>
            <person name="Tapia J.H."/>
            <person name="Harmon C.M."/>
            <person name="Jones J.B."/>
        </authorList>
    </citation>
    <scope>NUCLEOTIDE SEQUENCE</scope>
    <source>
        <strain evidence="2">NC40101</strain>
    </source>
</reference>
<proteinExistence type="predicted"/>
<name>A0AAE4G7M2_9BURK</name>
<dbReference type="InterPro" id="IPR006680">
    <property type="entry name" value="Amidohydro-rel"/>
</dbReference>
<dbReference type="PANTHER" id="PTHR35563">
    <property type="entry name" value="BARREL METAL-DEPENDENT HYDROLASE, PUTATIVE (AFU_ORTHOLOGUE AFUA_1G16240)-RELATED"/>
    <property type="match status" value="1"/>
</dbReference>
<dbReference type="InterPro" id="IPR052358">
    <property type="entry name" value="Aro_Compnd_Degr_Hydrolases"/>
</dbReference>
<accession>A0AAE4G7M2</accession>
<dbReference type="PANTHER" id="PTHR35563:SF2">
    <property type="entry name" value="BARREL METAL-DEPENDENT HYDROLASE, PUTATIVE (AFU_ORTHOLOGUE AFUA_1G16240)-RELATED"/>
    <property type="match status" value="1"/>
</dbReference>